<dbReference type="RefSeq" id="XP_018754452.1">
    <property type="nucleotide sequence ID" value="XM_018896914.1"/>
</dbReference>
<keyword evidence="2" id="KW-1185">Reference proteome</keyword>
<dbReference type="OrthoDB" id="5105430at2759"/>
<name>W7MB71_GIBM7</name>
<dbReference type="Proteomes" id="UP000009096">
    <property type="component" value="Chromosome 3"/>
</dbReference>
<evidence type="ECO:0000313" key="1">
    <source>
        <dbReference type="EMBL" id="EWG48261.1"/>
    </source>
</evidence>
<gene>
    <name evidence="1" type="ORF">FVEG_08095</name>
</gene>
<sequence length="159" mass="17860">MKINNWTDRGIRYIRFGVATDEPHWKRIGLSFLRRAQAEAASPLLHVAKKISEQLPFDQDHHPASNIINERIERRSKKEPNLRFRLAEYNDTINLEERSRIQYAFNLSSGGPEVVLLSAGAGGSHMVIAEPPWTPGKIDQVIGGGPIGFLKTNKSIYGT</sequence>
<dbReference type="VEuPathDB" id="FungiDB:FVEG_08095"/>
<dbReference type="GeneID" id="30065856"/>
<organism evidence="1 2">
    <name type="scientific">Gibberella moniliformis (strain M3125 / FGSC 7600)</name>
    <name type="common">Maize ear and stalk rot fungus</name>
    <name type="synonym">Fusarium verticillioides</name>
    <dbReference type="NCBI Taxonomy" id="334819"/>
    <lineage>
        <taxon>Eukaryota</taxon>
        <taxon>Fungi</taxon>
        <taxon>Dikarya</taxon>
        <taxon>Ascomycota</taxon>
        <taxon>Pezizomycotina</taxon>
        <taxon>Sordariomycetes</taxon>
        <taxon>Hypocreomycetidae</taxon>
        <taxon>Hypocreales</taxon>
        <taxon>Nectriaceae</taxon>
        <taxon>Fusarium</taxon>
        <taxon>Fusarium fujikuroi species complex</taxon>
    </lineage>
</organism>
<accession>W7MB71</accession>
<protein>
    <submittedName>
        <fullName evidence="1">Uncharacterized protein</fullName>
    </submittedName>
</protein>
<evidence type="ECO:0000313" key="2">
    <source>
        <dbReference type="Proteomes" id="UP000009096"/>
    </source>
</evidence>
<dbReference type="AlphaFoldDB" id="W7MB71"/>
<reference evidence="1 2" key="1">
    <citation type="journal article" date="2010" name="Nature">
        <title>Comparative genomics reveals mobile pathogenicity chromosomes in Fusarium.</title>
        <authorList>
            <person name="Ma L.J."/>
            <person name="van der Does H.C."/>
            <person name="Borkovich K.A."/>
            <person name="Coleman J.J."/>
            <person name="Daboussi M.J."/>
            <person name="Di Pietro A."/>
            <person name="Dufresne M."/>
            <person name="Freitag M."/>
            <person name="Grabherr M."/>
            <person name="Henrissat B."/>
            <person name="Houterman P.M."/>
            <person name="Kang S."/>
            <person name="Shim W.B."/>
            <person name="Woloshuk C."/>
            <person name="Xie X."/>
            <person name="Xu J.R."/>
            <person name="Antoniw J."/>
            <person name="Baker S.E."/>
            <person name="Bluhm B.H."/>
            <person name="Breakspear A."/>
            <person name="Brown D.W."/>
            <person name="Butchko R.A."/>
            <person name="Chapman S."/>
            <person name="Coulson R."/>
            <person name="Coutinho P.M."/>
            <person name="Danchin E.G."/>
            <person name="Diener A."/>
            <person name="Gale L.R."/>
            <person name="Gardiner D.M."/>
            <person name="Goff S."/>
            <person name="Hammond-Kosack K.E."/>
            <person name="Hilburn K."/>
            <person name="Hua-Van A."/>
            <person name="Jonkers W."/>
            <person name="Kazan K."/>
            <person name="Kodira C.D."/>
            <person name="Koehrsen M."/>
            <person name="Kumar L."/>
            <person name="Lee Y.H."/>
            <person name="Li L."/>
            <person name="Manners J.M."/>
            <person name="Miranda-Saavedra D."/>
            <person name="Mukherjee M."/>
            <person name="Park G."/>
            <person name="Park J."/>
            <person name="Park S.Y."/>
            <person name="Proctor R.H."/>
            <person name="Regev A."/>
            <person name="Ruiz-Roldan M.C."/>
            <person name="Sain D."/>
            <person name="Sakthikumar S."/>
            <person name="Sykes S."/>
            <person name="Schwartz D.C."/>
            <person name="Turgeon B.G."/>
            <person name="Wapinski I."/>
            <person name="Yoder O."/>
            <person name="Young S."/>
            <person name="Zeng Q."/>
            <person name="Zhou S."/>
            <person name="Galagan J."/>
            <person name="Cuomo C.A."/>
            <person name="Kistler H.C."/>
            <person name="Rep M."/>
        </authorList>
    </citation>
    <scope>NUCLEOTIDE SEQUENCE [LARGE SCALE GENOMIC DNA]</scope>
    <source>
        <strain evidence="2">M3125 / FGSC 7600</strain>
    </source>
</reference>
<dbReference type="KEGG" id="fvr:FVEG_08095"/>
<dbReference type="STRING" id="334819.W7MB71"/>
<proteinExistence type="predicted"/>
<dbReference type="EMBL" id="DS022251">
    <property type="protein sequence ID" value="EWG48261.1"/>
    <property type="molecule type" value="Genomic_DNA"/>
</dbReference>